<organism evidence="1 2">
    <name type="scientific">Cetraspora pellucida</name>
    <dbReference type="NCBI Taxonomy" id="1433469"/>
    <lineage>
        <taxon>Eukaryota</taxon>
        <taxon>Fungi</taxon>
        <taxon>Fungi incertae sedis</taxon>
        <taxon>Mucoromycota</taxon>
        <taxon>Glomeromycotina</taxon>
        <taxon>Glomeromycetes</taxon>
        <taxon>Diversisporales</taxon>
        <taxon>Gigasporaceae</taxon>
        <taxon>Cetraspora</taxon>
    </lineage>
</organism>
<protein>
    <submittedName>
        <fullName evidence="1">15646_t:CDS:1</fullName>
    </submittedName>
</protein>
<gene>
    <name evidence="1" type="ORF">CPELLU_LOCUS10222</name>
</gene>
<dbReference type="EMBL" id="CAJVQA010008329">
    <property type="protein sequence ID" value="CAG8669947.1"/>
    <property type="molecule type" value="Genomic_DNA"/>
</dbReference>
<accession>A0A9N9E8Y4</accession>
<dbReference type="Proteomes" id="UP000789759">
    <property type="component" value="Unassembled WGS sequence"/>
</dbReference>
<name>A0A9N9E8Y4_9GLOM</name>
<evidence type="ECO:0000313" key="2">
    <source>
        <dbReference type="Proteomes" id="UP000789759"/>
    </source>
</evidence>
<evidence type="ECO:0000313" key="1">
    <source>
        <dbReference type="EMBL" id="CAG8669947.1"/>
    </source>
</evidence>
<proteinExistence type="predicted"/>
<dbReference type="AlphaFoldDB" id="A0A9N9E8Y4"/>
<sequence length="332" mass="38248">MSEDTTEDEISSYEEPEFVQSYKLFIKLSDRNLLPTKWFEELVSTIDEFFSSIYDKVIMLTKDTNILPNNYCVTFKLQREAGAGTQLVDAQDFKKFKVEYSKLAARQNNIEIYITIAQSYISQKRKKKASDMNKELATIESSPTYPLFSHSKISSKKFSQVTPSQEKASLISLLPKMQASPPQTIISLLSHLQVQAPTVLPSLQIQAPLVLLTQQIHLLLVLSPSQPPLSSNLYNPYQALSLHTQTIQPNLYISFTLPTMAEFLGEIDEKEKTDYYYQTFLEKFEEQRILVKHLQKLMNEELEQCGINIIGAWQTLHKYAEKYQMPNRSNFC</sequence>
<reference evidence="1" key="1">
    <citation type="submission" date="2021-06" db="EMBL/GenBank/DDBJ databases">
        <authorList>
            <person name="Kallberg Y."/>
            <person name="Tangrot J."/>
            <person name="Rosling A."/>
        </authorList>
    </citation>
    <scope>NUCLEOTIDE SEQUENCE</scope>
    <source>
        <strain evidence="1">FL966</strain>
    </source>
</reference>
<comment type="caution">
    <text evidence="1">The sequence shown here is derived from an EMBL/GenBank/DDBJ whole genome shotgun (WGS) entry which is preliminary data.</text>
</comment>
<keyword evidence="2" id="KW-1185">Reference proteome</keyword>
<dbReference type="OrthoDB" id="2442389at2759"/>